<protein>
    <submittedName>
        <fullName evidence="4">Centromere-associated protein E-like</fullName>
    </submittedName>
</protein>
<dbReference type="KEGG" id="dpte:113791238"/>
<gene>
    <name evidence="4" type="primary">LOC113791238</name>
</gene>
<reference evidence="4" key="1">
    <citation type="submission" date="2025-08" db="UniProtKB">
        <authorList>
            <consortium name="RefSeq"/>
        </authorList>
    </citation>
    <scope>IDENTIFICATION</scope>
    <source>
        <strain evidence="4">Airmid</strain>
    </source>
</reference>
<proteinExistence type="predicted"/>
<feature type="compositionally biased region" description="Low complexity" evidence="2">
    <location>
        <begin position="608"/>
        <end position="620"/>
    </location>
</feature>
<feature type="coiled-coil region" evidence="1">
    <location>
        <begin position="856"/>
        <end position="890"/>
    </location>
</feature>
<feature type="compositionally biased region" description="Acidic residues" evidence="2">
    <location>
        <begin position="625"/>
        <end position="653"/>
    </location>
</feature>
<dbReference type="RefSeq" id="XP_027196788.1">
    <property type="nucleotide sequence ID" value="XM_027340987.1"/>
</dbReference>
<dbReference type="InParanoid" id="A0A6P6XV07"/>
<feature type="region of interest" description="Disordered" evidence="2">
    <location>
        <begin position="602"/>
        <end position="685"/>
    </location>
</feature>
<feature type="region of interest" description="Disordered" evidence="2">
    <location>
        <begin position="1406"/>
        <end position="1431"/>
    </location>
</feature>
<feature type="coiled-coil region" evidence="1">
    <location>
        <begin position="63"/>
        <end position="397"/>
    </location>
</feature>
<feature type="coiled-coil region" evidence="1">
    <location>
        <begin position="563"/>
        <end position="590"/>
    </location>
</feature>
<name>A0A6P6XV07_DERPT</name>
<keyword evidence="3" id="KW-1185">Reference proteome</keyword>
<accession>A0A6P6XV07</accession>
<evidence type="ECO:0000256" key="2">
    <source>
        <dbReference type="SAM" id="MobiDB-lite"/>
    </source>
</evidence>
<feature type="compositionally biased region" description="Low complexity" evidence="2">
    <location>
        <begin position="1412"/>
        <end position="1431"/>
    </location>
</feature>
<organism evidence="3 4">
    <name type="scientific">Dermatophagoides pteronyssinus</name>
    <name type="common">European house dust mite</name>
    <dbReference type="NCBI Taxonomy" id="6956"/>
    <lineage>
        <taxon>Eukaryota</taxon>
        <taxon>Metazoa</taxon>
        <taxon>Ecdysozoa</taxon>
        <taxon>Arthropoda</taxon>
        <taxon>Chelicerata</taxon>
        <taxon>Arachnida</taxon>
        <taxon>Acari</taxon>
        <taxon>Acariformes</taxon>
        <taxon>Sarcoptiformes</taxon>
        <taxon>Astigmata</taxon>
        <taxon>Psoroptidia</taxon>
        <taxon>Analgoidea</taxon>
        <taxon>Pyroglyphidae</taxon>
        <taxon>Dermatophagoidinae</taxon>
        <taxon>Dermatophagoides</taxon>
    </lineage>
</organism>
<dbReference type="Proteomes" id="UP000515146">
    <property type="component" value="Unplaced"/>
</dbReference>
<evidence type="ECO:0000313" key="4">
    <source>
        <dbReference type="RefSeq" id="XP_027196788.1"/>
    </source>
</evidence>
<feature type="coiled-coil region" evidence="1">
    <location>
        <begin position="1052"/>
        <end position="1224"/>
    </location>
</feature>
<dbReference type="OrthoDB" id="6351660at2759"/>
<evidence type="ECO:0000313" key="3">
    <source>
        <dbReference type="Proteomes" id="UP000515146"/>
    </source>
</evidence>
<evidence type="ECO:0000256" key="1">
    <source>
        <dbReference type="SAM" id="Coils"/>
    </source>
</evidence>
<keyword evidence="1" id="KW-0175">Coiled coil</keyword>
<sequence>MMFDISRISAIDIKSLSEEETDSWCKKLIKYPINNVEQDLDKNELIQLFQFTRSLLNVKHIQTNVLLEELQNIEQKYEDIENELDTLRNNQTDTELKQLQKKYDDQEHQLQKAIKQRQELINELEQKDKELMQIQTSISHSTDSTMTSDNLSDSRFSTDEMKLRLKEKNDQIEQLLDKLYDSDRINLDLAEQVAKLRVDLAKSDNDCQLLTARRQMLEQQILELEKLNESLLIDRQRRDQELDRLRKEMIGEQKNLADYQGHLSDLDTSFHQRMTKELDKLKTLIKVKDSEIHELREMIKMLPNESNQNVKQLEERRDQIERLEEELSILTEGLRQKFQEDGEQSNQDEINDPIKLRKQNRKMRNLKTQIKSLEMRIDELEHEARNKDEALTRQRKRMSMLIGGDERIRKLFEENTVLTRMLRSRENRIEFLINQLNKHNLVPESPIESEASNDSSIKSIQQEIELRDQLIAVTVERDVLQRHLEAVQTHMESIHNENLELQMGMKEILDGLRQTDVTTDLVLECPSLEKVCRMLENRSIYYGLNGNQNGENLTQMILLKSELDHIRGQNDQLRIELKNLRADFLSVIDEYTTDILNNWTMSGDEQAPNSNDNNSMPNSSYIDQNENDDVIVTDDYENDDDTLSQSKDEEESIAESKSTEGSTLRPRSRIQRRLSSQEGKVEALTDTKQAPERISIGTMTCSSESVKTLDVGLDPIFSKESEQVQISEAQIENKSTQKFIVEKVDEKSIGNEIVKSYENHLSEKTNLNISDEDQYVLMTDVQVQTFSPNFHSQSTQTTEWKEVVQETVHCEQCQKHLNMLNSVRRLFEQERQQFRLQETKNFEMIESLRQNLTLVKKEYKLDVDARNEEIQDLRDKMVKMTNSIQTIQMEKEQKQTSLIEIKSNSKDEEEIVAKIAQIQPQQQPLERQSIDSNQMKQNKAILETMIECLQNCLKQKDEALCEYRAMLEQMRQTYATADKSRHHIQQQANSLSIIEQNRQSLSNQKEERKFVQSSVEDEQINILEMEKIYENLFVKPKMQENDQLMELLRSTLHQLESVRTKSRERIKQLEMELQTKSNLIVELESNLNHATKQLESNKAKIQVFESESRSKEEKIQTLNTKLNDMIRRNQQSIQTATALKKKVENSIFQESADLRSKITELNAEVRRVELEKWNIEKRLSQERQSARERLSERDQQVTQLNEQLSKLQSLMAKMERKLIAKKDKPTPKIETENRSVQTVNEDQQEYSNRSVRFSQIQVQREELPLQHSFGKKKIIKPDIHVNMLMTDELEKPKKTKKPIRTKKLLRPDIQSIHSSNDEQLKQVDEQFHYLKEFSIQNNLDQIESSSETADEILSIEDDSSRQIVIHPRDRDHMSSIINEIAIVDRKTPTTDSNQDITLMNQIKRLSQRMKKSSSTSSSMGTATSSSSSSLSIKSNGYCFDKVVQKNEKKLQTSDCCRDCKSKLQTHRIEQHLIDLSLERLLDQNVGHLKSSLNICEASISNYSAKKKSIEKNDHGHYDHTELDCDQIYE</sequence>
<dbReference type="OMA" id="QMGMKEI"/>